<keyword evidence="3" id="KW-1185">Reference proteome</keyword>
<gene>
    <name evidence="2" type="ORF">FEM03_06910</name>
</gene>
<evidence type="ECO:0000256" key="1">
    <source>
        <dbReference type="SAM" id="Phobius"/>
    </source>
</evidence>
<evidence type="ECO:0000313" key="2">
    <source>
        <dbReference type="EMBL" id="TLD71259.1"/>
    </source>
</evidence>
<keyword evidence="1" id="KW-0812">Transmembrane</keyword>
<feature type="transmembrane region" description="Helical" evidence="1">
    <location>
        <begin position="76"/>
        <end position="96"/>
    </location>
</feature>
<feature type="transmembrane region" description="Helical" evidence="1">
    <location>
        <begin position="33"/>
        <end position="64"/>
    </location>
</feature>
<evidence type="ECO:0000313" key="3">
    <source>
        <dbReference type="Proteomes" id="UP000306196"/>
    </source>
</evidence>
<dbReference type="EMBL" id="VAUV01000005">
    <property type="protein sequence ID" value="TLD71259.1"/>
    <property type="molecule type" value="Genomic_DNA"/>
</dbReference>
<reference evidence="2 3" key="1">
    <citation type="submission" date="2019-05" db="EMBL/GenBank/DDBJ databases">
        <title>Verrucobacter flavum gen. nov., sp. nov. a new member of the family Verrucomicrobiaceae.</title>
        <authorList>
            <person name="Szuroczki S."/>
            <person name="Abbaszade G."/>
            <person name="Szabo A."/>
            <person name="Felfoldi T."/>
            <person name="Schumann P."/>
            <person name="Boka K."/>
            <person name="Keki Z."/>
            <person name="Toumi M."/>
            <person name="Toth E."/>
        </authorList>
    </citation>
    <scope>NUCLEOTIDE SEQUENCE [LARGE SCALE GENOMIC DNA]</scope>
    <source>
        <strain evidence="2 3">MG-N-17</strain>
    </source>
</reference>
<dbReference type="RefSeq" id="WP_138085472.1">
    <property type="nucleotide sequence ID" value="NZ_VAUV01000005.1"/>
</dbReference>
<name>A0A5R8KI19_9BACT</name>
<protein>
    <submittedName>
        <fullName evidence="2">Uncharacterized protein</fullName>
    </submittedName>
</protein>
<comment type="caution">
    <text evidence="2">The sequence shown here is derived from an EMBL/GenBank/DDBJ whole genome shotgun (WGS) entry which is preliminary data.</text>
</comment>
<dbReference type="AlphaFoldDB" id="A0A5R8KI19"/>
<keyword evidence="1" id="KW-0472">Membrane</keyword>
<dbReference type="Proteomes" id="UP000306196">
    <property type="component" value="Unassembled WGS sequence"/>
</dbReference>
<proteinExistence type="predicted"/>
<sequence>MLFIPLHLVVLAFIIFLLARHDADLEWPKLALVFAPLIIIMSFVSAFLGVLSLPIYFVLVSFALHQWFYVGWGKASLISFLFLIYLIAYSFLMMSITRPSQTASHLLHTSSSLIV</sequence>
<organism evidence="2 3">
    <name type="scientific">Phragmitibacter flavus</name>
    <dbReference type="NCBI Taxonomy" id="2576071"/>
    <lineage>
        <taxon>Bacteria</taxon>
        <taxon>Pseudomonadati</taxon>
        <taxon>Verrucomicrobiota</taxon>
        <taxon>Verrucomicrobiia</taxon>
        <taxon>Verrucomicrobiales</taxon>
        <taxon>Verrucomicrobiaceae</taxon>
        <taxon>Phragmitibacter</taxon>
    </lineage>
</organism>
<keyword evidence="1" id="KW-1133">Transmembrane helix</keyword>
<accession>A0A5R8KI19</accession>